<proteinExistence type="inferred from homology"/>
<evidence type="ECO:0000256" key="3">
    <source>
        <dbReference type="ARBA" id="ARBA00022771"/>
    </source>
</evidence>
<dbReference type="Pfam" id="PF10551">
    <property type="entry name" value="MULE"/>
    <property type="match status" value="1"/>
</dbReference>
<gene>
    <name evidence="9" type="ORF">Nepgr_007376</name>
</gene>
<dbReference type="Pfam" id="PF03101">
    <property type="entry name" value="FAR1"/>
    <property type="match status" value="1"/>
</dbReference>
<sequence>MFHGMKTKSQRNGVGFVGEDQALGTMVVTLGRKSGYLCVVRYSFLRIKQTRSQSPSKEWTLKPIGTSLFQTKKKFDLELRKLLGVWEMFGMDCSWFLGVDRTTSRPKELTLLLVDMDSAQNVMSPEDRHVMVVYDDPSDERSLSLDEASSNDDSPNETRHSLDLTNDTVPYIGQRFATHDAAYEFYSEFARRCGFSIRRHRTEGKDGVGKGLTRRYFVCHRAGNTPVKITNDRKPQRNRKSSRCGCQAYMRISKTVEVDTHEWRVTGFVNHHNHELLEPNQVRFLPAYRTISDIDKSRIFMYARTGISVQQMMRLMELEKCVEPGFLPFTEKDVRNLIQSFRKADSEDESIDLLRMCRRIKERDPNFRFEYTLDSSNRLENIVWSYASSLQAYELFGDAVVFDTTHRLTAFDMPLGIWIGINNYGMPCFFSCVLLREENSKSFSWAIRVFLGFMNGKAPLTILTDQNMFLKEAIAMEMPTTKHALCIWLIVAKFPSWFNAVLGERYNEWKTEFYRLYNLGSIEDFELGWREMVNSFAFYTNRHIGNLYALRSFWALPYLRSHFFAGLSMTGQSKSINAFIQRFLSAQTRLAHFVEQAAVTADFKDQAGEQQIMQQNLQNICLKTGAPMESHAASVLTPFAFSKLQEQLVLAAHYASFPMEDGFLVRHHTKLKGGRKVYWVPREGIISCSCQHFEFSGILCRHALRVLSTGNCFQIPERYLPLRWSRVQSSCTKLLSSTQCDHAGRVQLLQSMVSTLVAESSKSKERLDIATQQVSLLLSRITEQPLLSQDARDSTMQRNL</sequence>
<feature type="region of interest" description="Disordered" evidence="7">
    <location>
        <begin position="141"/>
        <end position="163"/>
    </location>
</feature>
<dbReference type="InterPro" id="IPR007527">
    <property type="entry name" value="Znf_SWIM"/>
</dbReference>
<dbReference type="InterPro" id="IPR006564">
    <property type="entry name" value="Znf_PMZ"/>
</dbReference>
<evidence type="ECO:0000256" key="4">
    <source>
        <dbReference type="ARBA" id="ARBA00022833"/>
    </source>
</evidence>
<keyword evidence="10" id="KW-1185">Reference proteome</keyword>
<evidence type="ECO:0000256" key="6">
    <source>
        <dbReference type="RuleBase" id="RU367018"/>
    </source>
</evidence>
<comment type="subcellular location">
    <subcellularLocation>
        <location evidence="6">Nucleus</location>
    </subcellularLocation>
</comment>
<comment type="caution">
    <text evidence="9">The sequence shown here is derived from an EMBL/GenBank/DDBJ whole genome shotgun (WGS) entry which is preliminary data.</text>
</comment>
<evidence type="ECO:0000259" key="8">
    <source>
        <dbReference type="PROSITE" id="PS50966"/>
    </source>
</evidence>
<dbReference type="GO" id="GO:0008270">
    <property type="term" value="F:zinc ion binding"/>
    <property type="evidence" value="ECO:0007669"/>
    <property type="project" value="UniProtKB-UniRule"/>
</dbReference>
<evidence type="ECO:0000256" key="1">
    <source>
        <dbReference type="ARBA" id="ARBA00005889"/>
    </source>
</evidence>
<dbReference type="InterPro" id="IPR018289">
    <property type="entry name" value="MULE_transposase_dom"/>
</dbReference>
<dbReference type="Proteomes" id="UP001279734">
    <property type="component" value="Unassembled WGS sequence"/>
</dbReference>
<keyword evidence="2 6" id="KW-0479">Metal-binding</keyword>
<reference evidence="9" key="1">
    <citation type="submission" date="2023-05" db="EMBL/GenBank/DDBJ databases">
        <title>Nepenthes gracilis genome sequencing.</title>
        <authorList>
            <person name="Fukushima K."/>
        </authorList>
    </citation>
    <scope>NUCLEOTIDE SEQUENCE</scope>
    <source>
        <strain evidence="9">SING2019-196</strain>
    </source>
</reference>
<evidence type="ECO:0000313" key="9">
    <source>
        <dbReference type="EMBL" id="GMH05536.1"/>
    </source>
</evidence>
<dbReference type="PROSITE" id="PS50966">
    <property type="entry name" value="ZF_SWIM"/>
    <property type="match status" value="1"/>
</dbReference>
<dbReference type="SMART" id="SM00575">
    <property type="entry name" value="ZnF_PMZ"/>
    <property type="match status" value="1"/>
</dbReference>
<feature type="domain" description="SWIM-type" evidence="8">
    <location>
        <begin position="678"/>
        <end position="711"/>
    </location>
</feature>
<dbReference type="AlphaFoldDB" id="A0AAD3XIG2"/>
<dbReference type="GO" id="GO:0005634">
    <property type="term" value="C:nucleus"/>
    <property type="evidence" value="ECO:0007669"/>
    <property type="project" value="UniProtKB-SubCell"/>
</dbReference>
<dbReference type="PANTHER" id="PTHR31669">
    <property type="entry name" value="PROTEIN FAR1-RELATED SEQUENCE 10-RELATED"/>
    <property type="match status" value="1"/>
</dbReference>
<dbReference type="InterPro" id="IPR004330">
    <property type="entry name" value="FAR1_DNA_bnd_dom"/>
</dbReference>
<comment type="similarity">
    <text evidence="1 6">Belongs to the FHY3/FAR1 family.</text>
</comment>
<comment type="function">
    <text evidence="6">Putative transcription activator involved in regulating light control of development.</text>
</comment>
<evidence type="ECO:0000256" key="2">
    <source>
        <dbReference type="ARBA" id="ARBA00022723"/>
    </source>
</evidence>
<organism evidence="9 10">
    <name type="scientific">Nepenthes gracilis</name>
    <name type="common">Slender pitcher plant</name>
    <dbReference type="NCBI Taxonomy" id="150966"/>
    <lineage>
        <taxon>Eukaryota</taxon>
        <taxon>Viridiplantae</taxon>
        <taxon>Streptophyta</taxon>
        <taxon>Embryophyta</taxon>
        <taxon>Tracheophyta</taxon>
        <taxon>Spermatophyta</taxon>
        <taxon>Magnoliopsida</taxon>
        <taxon>eudicotyledons</taxon>
        <taxon>Gunneridae</taxon>
        <taxon>Pentapetalae</taxon>
        <taxon>Caryophyllales</taxon>
        <taxon>Nepenthaceae</taxon>
        <taxon>Nepenthes</taxon>
    </lineage>
</organism>
<dbReference type="Pfam" id="PF26175">
    <property type="entry name" value="HTH_FAR1"/>
    <property type="match status" value="1"/>
</dbReference>
<dbReference type="Pfam" id="PF04434">
    <property type="entry name" value="SWIM"/>
    <property type="match status" value="1"/>
</dbReference>
<dbReference type="GO" id="GO:0006355">
    <property type="term" value="P:regulation of DNA-templated transcription"/>
    <property type="evidence" value="ECO:0007669"/>
    <property type="project" value="UniProtKB-UniRule"/>
</dbReference>
<name>A0AAD3XIG2_NEPGR</name>
<evidence type="ECO:0000256" key="7">
    <source>
        <dbReference type="SAM" id="MobiDB-lite"/>
    </source>
</evidence>
<accession>A0AAD3XIG2</accession>
<evidence type="ECO:0000313" key="10">
    <source>
        <dbReference type="Proteomes" id="UP001279734"/>
    </source>
</evidence>
<dbReference type="InterPro" id="IPR058778">
    <property type="entry name" value="HTH_FAR1-11-like"/>
</dbReference>
<keyword evidence="3 5" id="KW-0863">Zinc-finger</keyword>
<keyword evidence="6" id="KW-0539">Nucleus</keyword>
<dbReference type="EMBL" id="BSYO01000006">
    <property type="protein sequence ID" value="GMH05536.1"/>
    <property type="molecule type" value="Genomic_DNA"/>
</dbReference>
<dbReference type="InterPro" id="IPR031052">
    <property type="entry name" value="FHY3/FAR1"/>
</dbReference>
<keyword evidence="4 6" id="KW-0862">Zinc</keyword>
<protein>
    <recommendedName>
        <fullName evidence="6">Protein FAR1-RELATED SEQUENCE</fullName>
    </recommendedName>
</protein>
<evidence type="ECO:0000256" key="5">
    <source>
        <dbReference type="PROSITE-ProRule" id="PRU00325"/>
    </source>
</evidence>
<dbReference type="PANTHER" id="PTHR31669:SF184">
    <property type="entry name" value="PROTEIN FAR1-RELATED SEQUENCE 11"/>
    <property type="match status" value="1"/>
</dbReference>